<evidence type="ECO:0000313" key="2">
    <source>
        <dbReference type="Proteomes" id="UP000182429"/>
    </source>
</evidence>
<dbReference type="EMBL" id="FNNF01000036">
    <property type="protein sequence ID" value="SDW69880.1"/>
    <property type="molecule type" value="Genomic_DNA"/>
</dbReference>
<reference evidence="1 2" key="1">
    <citation type="submission" date="2016-10" db="EMBL/GenBank/DDBJ databases">
        <authorList>
            <person name="de Groot N.N."/>
        </authorList>
    </citation>
    <scope>NUCLEOTIDE SEQUENCE [LARGE SCALE GENOMIC DNA]</scope>
    <source>
        <strain evidence="1 2">S3b</strain>
    </source>
</reference>
<accession>A0A1H2VNM7</accession>
<gene>
    <name evidence="1" type="ORF">SAMN04487759_13611</name>
</gene>
<dbReference type="Proteomes" id="UP000182429">
    <property type="component" value="Unassembled WGS sequence"/>
</dbReference>
<name>A0A1H2VNM7_9FIRM</name>
<protein>
    <submittedName>
        <fullName evidence="1">TupA-like ATPgrasp</fullName>
    </submittedName>
</protein>
<evidence type="ECO:0000313" key="1">
    <source>
        <dbReference type="EMBL" id="SDW69880.1"/>
    </source>
</evidence>
<organism evidence="1 2">
    <name type="scientific">Kandleria vitulina</name>
    <dbReference type="NCBI Taxonomy" id="1630"/>
    <lineage>
        <taxon>Bacteria</taxon>
        <taxon>Bacillati</taxon>
        <taxon>Bacillota</taxon>
        <taxon>Erysipelotrichia</taxon>
        <taxon>Erysipelotrichales</taxon>
        <taxon>Coprobacillaceae</taxon>
        <taxon>Kandleria</taxon>
    </lineage>
</organism>
<dbReference type="AlphaFoldDB" id="A0A1H2VNM7"/>
<sequence>MSLYSRVVDKIVTYKFRLPLYLLCREPLSRLLPDAFYLKCKYYMYFGKRLDLRQPKTFNQKMQWLKLNNRKPVFTKMADKIDAKEYVGQAIGYEYVVPMIAEWKKFEEIDFETLPNQFVLKTTHGCGGMVICKDKKTLDYSKARDILVKSAKGNYFYNGREWPYKNIVPRIFAEEFMQNKEDEVLNVFKIFNFSGKPFLIQVIQDDKTDHETIDYFDTNWKKLDLYQTFPNSKNSVEKPETLDLMLSLAEKLSAGFPFLRTDFYEVNGKVFFSEFTFYSDDGFAPFHPSSWDEKLGEKIDLSLVKY</sequence>
<proteinExistence type="predicted"/>
<dbReference type="Pfam" id="PF14305">
    <property type="entry name" value="ATPgrasp_TupA"/>
    <property type="match status" value="1"/>
</dbReference>
<dbReference type="InterPro" id="IPR029465">
    <property type="entry name" value="ATPgrasp_TupA"/>
</dbReference>